<sequence length="101" mass="10749">MADEMDIQIRCSSGKAFGWRGSKASSVAEFKDQIAGDAAVPAAEQRLIYKGRALQDAQLLAELDIEDGGTGQPGEGTHRPPANPWAHIPDPPGDDDDDIYG</sequence>
<dbReference type="PANTHER" id="PTHR10677">
    <property type="entry name" value="UBIQUILIN"/>
    <property type="match status" value="1"/>
</dbReference>
<reference evidence="3 4" key="1">
    <citation type="submission" date="2024-03" db="EMBL/GenBank/DDBJ databases">
        <title>Aureococcus anophagefferens CCMP1851 and Kratosvirus quantuckense: Draft genome of a second virus-susceptible host strain in the model system.</title>
        <authorList>
            <person name="Chase E."/>
            <person name="Truchon A.R."/>
            <person name="Schepens W."/>
            <person name="Wilhelm S.W."/>
        </authorList>
    </citation>
    <scope>NUCLEOTIDE SEQUENCE [LARGE SCALE GENOMIC DNA]</scope>
    <source>
        <strain evidence="3 4">CCMP1851</strain>
    </source>
</reference>
<evidence type="ECO:0000256" key="1">
    <source>
        <dbReference type="SAM" id="MobiDB-lite"/>
    </source>
</evidence>
<feature type="compositionally biased region" description="Acidic residues" evidence="1">
    <location>
        <begin position="92"/>
        <end position="101"/>
    </location>
</feature>
<protein>
    <recommendedName>
        <fullName evidence="2">Ubiquitin-like domain-containing protein</fullName>
    </recommendedName>
</protein>
<evidence type="ECO:0000313" key="3">
    <source>
        <dbReference type="EMBL" id="KAK7253219.1"/>
    </source>
</evidence>
<dbReference type="InterPro" id="IPR000626">
    <property type="entry name" value="Ubiquitin-like_dom"/>
</dbReference>
<feature type="domain" description="Ubiquitin-like" evidence="2">
    <location>
        <begin position="5"/>
        <end position="70"/>
    </location>
</feature>
<accession>A0ABR1GB77</accession>
<name>A0ABR1GB77_AURAN</name>
<dbReference type="EMBL" id="JBBJCI010000035">
    <property type="protein sequence ID" value="KAK7253219.1"/>
    <property type="molecule type" value="Genomic_DNA"/>
</dbReference>
<feature type="region of interest" description="Disordered" evidence="1">
    <location>
        <begin position="64"/>
        <end position="101"/>
    </location>
</feature>
<dbReference type="Proteomes" id="UP001363151">
    <property type="component" value="Unassembled WGS sequence"/>
</dbReference>
<dbReference type="PROSITE" id="PS50053">
    <property type="entry name" value="UBIQUITIN_2"/>
    <property type="match status" value="1"/>
</dbReference>
<organism evidence="3 4">
    <name type="scientific">Aureococcus anophagefferens</name>
    <name type="common">Harmful bloom alga</name>
    <dbReference type="NCBI Taxonomy" id="44056"/>
    <lineage>
        <taxon>Eukaryota</taxon>
        <taxon>Sar</taxon>
        <taxon>Stramenopiles</taxon>
        <taxon>Ochrophyta</taxon>
        <taxon>Pelagophyceae</taxon>
        <taxon>Pelagomonadales</taxon>
        <taxon>Pelagomonadaceae</taxon>
        <taxon>Aureococcus</taxon>
    </lineage>
</organism>
<proteinExistence type="predicted"/>
<dbReference type="SMART" id="SM00213">
    <property type="entry name" value="UBQ"/>
    <property type="match status" value="1"/>
</dbReference>
<gene>
    <name evidence="3" type="ORF">SO694_00001052</name>
</gene>
<evidence type="ECO:0000259" key="2">
    <source>
        <dbReference type="PROSITE" id="PS50053"/>
    </source>
</evidence>
<dbReference type="Gene3D" id="3.10.20.90">
    <property type="entry name" value="Phosphatidylinositol 3-kinase Catalytic Subunit, Chain A, domain 1"/>
    <property type="match status" value="1"/>
</dbReference>
<dbReference type="Pfam" id="PF00240">
    <property type="entry name" value="ubiquitin"/>
    <property type="match status" value="1"/>
</dbReference>
<keyword evidence="4" id="KW-1185">Reference proteome</keyword>
<dbReference type="SUPFAM" id="SSF54236">
    <property type="entry name" value="Ubiquitin-like"/>
    <property type="match status" value="1"/>
</dbReference>
<dbReference type="InterPro" id="IPR029071">
    <property type="entry name" value="Ubiquitin-like_domsf"/>
</dbReference>
<evidence type="ECO:0000313" key="4">
    <source>
        <dbReference type="Proteomes" id="UP001363151"/>
    </source>
</evidence>
<dbReference type="InterPro" id="IPR015496">
    <property type="entry name" value="Ubiquilin"/>
</dbReference>
<dbReference type="PANTHER" id="PTHR10677:SF3">
    <property type="entry name" value="FI07626P-RELATED"/>
    <property type="match status" value="1"/>
</dbReference>
<comment type="caution">
    <text evidence="3">The sequence shown here is derived from an EMBL/GenBank/DDBJ whole genome shotgun (WGS) entry which is preliminary data.</text>
</comment>